<comment type="caution">
    <text evidence="3">The sequence shown here is derived from an EMBL/GenBank/DDBJ whole genome shotgun (WGS) entry which is preliminary data.</text>
</comment>
<dbReference type="InterPro" id="IPR011021">
    <property type="entry name" value="Arrestin-like_N"/>
</dbReference>
<feature type="domain" description="Arrestin-like N-terminal" evidence="2">
    <location>
        <begin position="87"/>
        <end position="190"/>
    </location>
</feature>
<dbReference type="PANTHER" id="PTHR11188">
    <property type="entry name" value="ARRESTIN DOMAIN CONTAINING PROTEIN"/>
    <property type="match status" value="1"/>
</dbReference>
<keyword evidence="4" id="KW-1185">Reference proteome</keyword>
<dbReference type="GO" id="GO:0005886">
    <property type="term" value="C:plasma membrane"/>
    <property type="evidence" value="ECO:0007669"/>
    <property type="project" value="TreeGrafter"/>
</dbReference>
<dbReference type="InterPro" id="IPR050357">
    <property type="entry name" value="Arrestin_domain-protein"/>
</dbReference>
<proteinExistence type="predicted"/>
<reference evidence="3" key="1">
    <citation type="submission" date="2021-06" db="EMBL/GenBank/DDBJ databases">
        <title>Genome Sequence of Mortierella hyaline Strain SCG-10, a Cold-Adapted, Nitrate-Reducing Fungus Isolated from Soil in Minnesota, USA.</title>
        <authorList>
            <person name="Aldossari N."/>
        </authorList>
    </citation>
    <scope>NUCLEOTIDE SEQUENCE</scope>
    <source>
        <strain evidence="3">SCG-10</strain>
    </source>
</reference>
<evidence type="ECO:0000259" key="2">
    <source>
        <dbReference type="Pfam" id="PF00339"/>
    </source>
</evidence>
<dbReference type="InterPro" id="IPR014752">
    <property type="entry name" value="Arrestin-like_C"/>
</dbReference>
<dbReference type="SUPFAM" id="SSF81296">
    <property type="entry name" value="E set domains"/>
    <property type="match status" value="1"/>
</dbReference>
<feature type="region of interest" description="Disordered" evidence="1">
    <location>
        <begin position="575"/>
        <end position="598"/>
    </location>
</feature>
<protein>
    <recommendedName>
        <fullName evidence="2">Arrestin-like N-terminal domain-containing protein</fullName>
    </recommendedName>
</protein>
<evidence type="ECO:0000313" key="3">
    <source>
        <dbReference type="EMBL" id="KAG9061218.1"/>
    </source>
</evidence>
<dbReference type="GO" id="GO:0005829">
    <property type="term" value="C:cytosol"/>
    <property type="evidence" value="ECO:0007669"/>
    <property type="project" value="TreeGrafter"/>
</dbReference>
<dbReference type="GO" id="GO:0070086">
    <property type="term" value="P:ubiquitin-dependent endocytosis"/>
    <property type="evidence" value="ECO:0007669"/>
    <property type="project" value="TreeGrafter"/>
</dbReference>
<dbReference type="OrthoDB" id="7785529at2759"/>
<feature type="compositionally biased region" description="Polar residues" evidence="1">
    <location>
        <begin position="576"/>
        <end position="585"/>
    </location>
</feature>
<dbReference type="EMBL" id="JAHRHY010000025">
    <property type="protein sequence ID" value="KAG9061218.1"/>
    <property type="molecule type" value="Genomic_DNA"/>
</dbReference>
<dbReference type="InterPro" id="IPR014756">
    <property type="entry name" value="Ig_E-set"/>
</dbReference>
<sequence length="598" mass="64731">MTATMKIELKDDFIVLPHPASMQSETPSVPGSPLTATMSMASPSRTMSFGGASFASTLPSSTTSARSSFDLEQTSSAPISISPGTTLLKGNLVLTLSKPTKVASLAISLNGSTHIAFLGPGKRAHSSRHFFRTQQFLIEPRANSEIYTQLPKDTISYPFAIELPNSLPSSVSTPHGGTVYRMTAVLSIAKSSSIMSFLSNGTTVVTSASVQLYRAPRIFETETDGDEQELECGAEFAGVDGVTETDHPETVDANDHEIVPATVKHTWAGQVEATVAIPFTRLPPQAKPDLHIRVRVLRGGLNIKSLQAAIWERAIFRVQKAGSPPGSKKYIMGVRERAVCAQRCDSGWQNESITGQVPHTFEKIVIFSIPAAARTNKELYSSRSCNPSTYSNLANRMKNERFYHYNPQRGQHSKKEMEIDDSEFGEISVEIQHFIRYSLFVTGSVDQTGKTVPTPVERVLGSVPVIVLGVPSGPQCDLTGLPTYLYSFSTSRVSFEEALDYELEAAAAVGAGGNEFGEDFDGSRVGPLYGAYEDDDAFMSMMGLRGSRTPPSYEDTIGRPSLDASVLEMQEHRLLGSSSSRTADNSGVPPYSVLGLTR</sequence>
<organism evidence="3 4">
    <name type="scientific">Linnemannia hyalina</name>
    <dbReference type="NCBI Taxonomy" id="64524"/>
    <lineage>
        <taxon>Eukaryota</taxon>
        <taxon>Fungi</taxon>
        <taxon>Fungi incertae sedis</taxon>
        <taxon>Mucoromycota</taxon>
        <taxon>Mortierellomycotina</taxon>
        <taxon>Mortierellomycetes</taxon>
        <taxon>Mortierellales</taxon>
        <taxon>Mortierellaceae</taxon>
        <taxon>Linnemannia</taxon>
    </lineage>
</organism>
<dbReference type="Proteomes" id="UP000707451">
    <property type="component" value="Unassembled WGS sequence"/>
</dbReference>
<gene>
    <name evidence="3" type="ORF">KI688_007556</name>
</gene>
<dbReference type="PANTHER" id="PTHR11188:SF17">
    <property type="entry name" value="FI21816P1"/>
    <property type="match status" value="1"/>
</dbReference>
<accession>A0A9P7XIP6</accession>
<name>A0A9P7XIP6_9FUNG</name>
<evidence type="ECO:0000256" key="1">
    <source>
        <dbReference type="SAM" id="MobiDB-lite"/>
    </source>
</evidence>
<evidence type="ECO:0000313" key="4">
    <source>
        <dbReference type="Proteomes" id="UP000707451"/>
    </source>
</evidence>
<dbReference type="GO" id="GO:0030674">
    <property type="term" value="F:protein-macromolecule adaptor activity"/>
    <property type="evidence" value="ECO:0007669"/>
    <property type="project" value="TreeGrafter"/>
</dbReference>
<dbReference type="Pfam" id="PF00339">
    <property type="entry name" value="Arrestin_N"/>
    <property type="match status" value="1"/>
</dbReference>
<dbReference type="Gene3D" id="2.60.40.640">
    <property type="match status" value="1"/>
</dbReference>
<dbReference type="GO" id="GO:0031625">
    <property type="term" value="F:ubiquitin protein ligase binding"/>
    <property type="evidence" value="ECO:0007669"/>
    <property type="project" value="TreeGrafter"/>
</dbReference>
<dbReference type="AlphaFoldDB" id="A0A9P7XIP6"/>